<dbReference type="InterPro" id="IPR015421">
    <property type="entry name" value="PyrdxlP-dep_Trfase_major"/>
</dbReference>
<dbReference type="EC" id="1.12.-.-" evidence="9"/>
<sequence length="379" mass="42408">MIKERLFTPGPVPLPPQVIKALGQQIIHHRTPEFTNIFLQTREKLQKLFNTQRDVLMFASSGTGAMEASIVNFFNEGDKVLVINAGKFGERWRDLGNTFGLNVIDYQIQWGKTYDKEELKKIIEKNPDIKGILVQHSETSTATVHDLKFLAQVSNSLEDCLLVVDGITSVGVYKVYPEEIGVDILITGSQKALMLPPGLSVLYYSEKAEKRLESSKLPKYYFSVKAESKKQAKGQTAYTPAINLIVALNESLDLILNEGLDNLEKRHHILAEMTRQGLQEIGLKLLSESPSNSATAVFTPESLDADVFRKELLKIGIRVAGGQDHLKGKIFRVAHMGYFDYLDIIEVIAAVEITLNKMGYKVELGKGVRKAQEVYLNNI</sequence>
<evidence type="ECO:0000256" key="2">
    <source>
        <dbReference type="ARBA" id="ARBA00009236"/>
    </source>
</evidence>
<dbReference type="RefSeq" id="WP_007545447.1">
    <property type="nucleotide sequence ID" value="NZ_ABZS01000004.1"/>
</dbReference>
<dbReference type="GO" id="GO:0008453">
    <property type="term" value="F:alanine-glyoxylate transaminase activity"/>
    <property type="evidence" value="ECO:0007669"/>
    <property type="project" value="TreeGrafter"/>
</dbReference>
<feature type="modified residue" description="N6-(pyridoxal phosphate)lysine" evidence="5">
    <location>
        <position position="191"/>
    </location>
</feature>
<proteinExistence type="inferred from homology"/>
<reference evidence="9 10" key="1">
    <citation type="submission" date="2009-04" db="EMBL/GenBank/DDBJ databases">
        <authorList>
            <person name="Reysenbach A.-L."/>
            <person name="Heidelberg J.F."/>
            <person name="Nelson W.C."/>
        </authorList>
    </citation>
    <scope>NUCLEOTIDE SEQUENCE [LARGE SCALE GENOMIC DNA]</scope>
    <source>
        <strain evidence="9 10">SS-5</strain>
    </source>
</reference>
<dbReference type="PROSITE" id="PS00595">
    <property type="entry name" value="AA_TRANSFER_CLASS_5"/>
    <property type="match status" value="1"/>
</dbReference>
<dbReference type="PANTHER" id="PTHR21152:SF40">
    <property type="entry name" value="ALANINE--GLYOXYLATE AMINOTRANSFERASE"/>
    <property type="match status" value="1"/>
</dbReference>
<evidence type="ECO:0000313" key="10">
    <source>
        <dbReference type="Proteomes" id="UP000005540"/>
    </source>
</evidence>
<dbReference type="GO" id="GO:0019265">
    <property type="term" value="P:glycine biosynthetic process, by transamination of glyoxylate"/>
    <property type="evidence" value="ECO:0007669"/>
    <property type="project" value="TreeGrafter"/>
</dbReference>
<evidence type="ECO:0000313" key="9">
    <source>
        <dbReference type="EMBL" id="EEP61400.1"/>
    </source>
</evidence>
<dbReference type="FunFam" id="3.40.640.10:FF:000054">
    <property type="entry name" value="Serine--glyoxylate aminotransferase"/>
    <property type="match status" value="1"/>
</dbReference>
<dbReference type="Proteomes" id="UP000005540">
    <property type="component" value="Unassembled WGS sequence"/>
</dbReference>
<dbReference type="InterPro" id="IPR020578">
    <property type="entry name" value="Aminotrans_V_PyrdxlP_BS"/>
</dbReference>
<dbReference type="EMBL" id="ABZS01000004">
    <property type="protein sequence ID" value="EEP61400.1"/>
    <property type="molecule type" value="Genomic_DNA"/>
</dbReference>
<dbReference type="PANTHER" id="PTHR21152">
    <property type="entry name" value="AMINOTRANSFERASE CLASS V"/>
    <property type="match status" value="1"/>
</dbReference>
<organism evidence="9 10">
    <name type="scientific">Sulfurihydrogenibium yellowstonense SS-5</name>
    <dbReference type="NCBI Taxonomy" id="432331"/>
    <lineage>
        <taxon>Bacteria</taxon>
        <taxon>Pseudomonadati</taxon>
        <taxon>Aquificota</taxon>
        <taxon>Aquificia</taxon>
        <taxon>Aquificales</taxon>
        <taxon>Hydrogenothermaceae</taxon>
        <taxon>Sulfurihydrogenibium</taxon>
    </lineage>
</organism>
<dbReference type="PIRSF" id="PIRSF000524">
    <property type="entry name" value="SPT"/>
    <property type="match status" value="1"/>
</dbReference>
<feature type="binding site" evidence="4">
    <location>
        <position position="332"/>
    </location>
    <ligand>
        <name>substrate</name>
    </ligand>
</feature>
<evidence type="ECO:0000259" key="8">
    <source>
        <dbReference type="Pfam" id="PF00266"/>
    </source>
</evidence>
<evidence type="ECO:0000256" key="3">
    <source>
        <dbReference type="ARBA" id="ARBA00022898"/>
    </source>
</evidence>
<evidence type="ECO:0000256" key="1">
    <source>
        <dbReference type="ARBA" id="ARBA00001933"/>
    </source>
</evidence>
<keyword evidence="9" id="KW-0560">Oxidoreductase</keyword>
<evidence type="ECO:0000256" key="5">
    <source>
        <dbReference type="PIRSR" id="PIRSR000524-50"/>
    </source>
</evidence>
<dbReference type="GO" id="GO:0016491">
    <property type="term" value="F:oxidoreductase activity"/>
    <property type="evidence" value="ECO:0007669"/>
    <property type="project" value="UniProtKB-KW"/>
</dbReference>
<feature type="domain" description="Aminotransferase class V" evidence="8">
    <location>
        <begin position="10"/>
        <end position="323"/>
    </location>
</feature>
<dbReference type="InterPro" id="IPR015424">
    <property type="entry name" value="PyrdxlP-dep_Trfase"/>
</dbReference>
<dbReference type="InterPro" id="IPR000192">
    <property type="entry name" value="Aminotrans_V_dom"/>
</dbReference>
<dbReference type="AlphaFoldDB" id="C4FHP6"/>
<name>C4FHP6_9AQUI</name>
<dbReference type="GO" id="GO:0004760">
    <property type="term" value="F:L-serine-pyruvate transaminase activity"/>
    <property type="evidence" value="ECO:0007669"/>
    <property type="project" value="TreeGrafter"/>
</dbReference>
<dbReference type="Gene3D" id="3.90.1150.10">
    <property type="entry name" value="Aspartate Aminotransferase, domain 1"/>
    <property type="match status" value="1"/>
</dbReference>
<accession>C4FHP6</accession>
<protein>
    <submittedName>
        <fullName evidence="9">Soluble hydrogenase subunit protein</fullName>
        <ecNumber evidence="9">1.12.-.-</ecNumber>
    </submittedName>
</protein>
<evidence type="ECO:0000256" key="7">
    <source>
        <dbReference type="RuleBase" id="RU004504"/>
    </source>
</evidence>
<dbReference type="InterPro" id="IPR024169">
    <property type="entry name" value="SP_NH2Trfase/AEP_transaminase"/>
</dbReference>
<keyword evidence="3 5" id="KW-0663">Pyridoxal phosphate</keyword>
<comment type="similarity">
    <text evidence="2 6">Belongs to the class-V pyridoxal-phosphate-dependent aminotransferase family.</text>
</comment>
<dbReference type="Gene3D" id="3.40.640.10">
    <property type="entry name" value="Type I PLP-dependent aspartate aminotransferase-like (Major domain)"/>
    <property type="match status" value="1"/>
</dbReference>
<evidence type="ECO:0000256" key="4">
    <source>
        <dbReference type="PIRSR" id="PIRSR000524-1"/>
    </source>
</evidence>
<comment type="caution">
    <text evidence="9">The sequence shown here is derived from an EMBL/GenBank/DDBJ whole genome shotgun (WGS) entry which is preliminary data.</text>
</comment>
<comment type="cofactor">
    <cofactor evidence="1 5 7">
        <name>pyridoxal 5'-phosphate</name>
        <dbReference type="ChEBI" id="CHEBI:597326"/>
    </cofactor>
</comment>
<dbReference type="OrthoDB" id="389074at2"/>
<keyword evidence="10" id="KW-1185">Reference proteome</keyword>
<dbReference type="SUPFAM" id="SSF53383">
    <property type="entry name" value="PLP-dependent transferases"/>
    <property type="match status" value="1"/>
</dbReference>
<gene>
    <name evidence="9" type="ORF">SULYE_0074</name>
</gene>
<dbReference type="Pfam" id="PF00266">
    <property type="entry name" value="Aminotran_5"/>
    <property type="match status" value="1"/>
</dbReference>
<dbReference type="InterPro" id="IPR015422">
    <property type="entry name" value="PyrdxlP-dep_Trfase_small"/>
</dbReference>
<evidence type="ECO:0000256" key="6">
    <source>
        <dbReference type="RuleBase" id="RU004075"/>
    </source>
</evidence>